<dbReference type="HOGENOM" id="CLU_031506_5_2_2"/>
<dbReference type="GO" id="GO:0046872">
    <property type="term" value="F:metal ion binding"/>
    <property type="evidence" value="ECO:0007669"/>
    <property type="project" value="UniProtKB-KW"/>
</dbReference>
<protein>
    <submittedName>
        <fullName evidence="5">TatD-related deoxyribonuclease</fullName>
    </submittedName>
</protein>
<dbReference type="PANTHER" id="PTHR46317">
    <property type="entry name" value="HYDROLASE OF PHP SUPERFAMILY-RELATED PROTEIN"/>
    <property type="match status" value="1"/>
</dbReference>
<evidence type="ECO:0000313" key="6">
    <source>
        <dbReference type="Proteomes" id="UP000000641"/>
    </source>
</evidence>
<evidence type="ECO:0000256" key="1">
    <source>
        <dbReference type="ARBA" id="ARBA00009275"/>
    </source>
</evidence>
<dbReference type="EMBL" id="CP000505">
    <property type="protein sequence ID" value="ABL77609.1"/>
    <property type="molecule type" value="Genomic_DNA"/>
</dbReference>
<feature type="binding site" evidence="4">
    <location>
        <position position="147"/>
    </location>
    <ligand>
        <name>a divalent metal cation</name>
        <dbReference type="ChEBI" id="CHEBI:60240"/>
        <label>2</label>
    </ligand>
</feature>
<dbReference type="AlphaFoldDB" id="A1RWM9"/>
<dbReference type="Pfam" id="PF01026">
    <property type="entry name" value="TatD_DNase"/>
    <property type="match status" value="1"/>
</dbReference>
<proteinExistence type="inferred from homology"/>
<dbReference type="InterPro" id="IPR032466">
    <property type="entry name" value="Metal_Hydrolase"/>
</dbReference>
<sequence length="242" mass="27250">MTVVDVHIHLAEFTREKIEEFVSRGYILVGVAEDYETSLKVLELRDSYPENVKACVGIHPWSLRNLEDYTRELELVSQLLPDADCVGEVGLDKKFVPETFHQQLAVFRELAGRAVERGVPLNVHSAGAWREVLEVLGELGAKKVVLHWWTGPLNLLLELSRRGYFVSVNAALKVQEKSRVIAREAPLDALLTESDGPYEYRGLSLSPSLIPEALQIIAQIKGLAVDELERAIYRNFTRVFTA</sequence>
<feature type="binding site" evidence="4">
    <location>
        <position position="124"/>
    </location>
    <ligand>
        <name>a divalent metal cation</name>
        <dbReference type="ChEBI" id="CHEBI:60240"/>
        <label>2</label>
    </ligand>
</feature>
<evidence type="ECO:0000313" key="5">
    <source>
        <dbReference type="EMBL" id="ABL77609.1"/>
    </source>
</evidence>
<dbReference type="SUPFAM" id="SSF51556">
    <property type="entry name" value="Metallo-dependent hydrolases"/>
    <property type="match status" value="1"/>
</dbReference>
<name>A1RWM9_THEPD</name>
<dbReference type="Gene3D" id="3.20.20.140">
    <property type="entry name" value="Metal-dependent hydrolases"/>
    <property type="match status" value="1"/>
</dbReference>
<dbReference type="OrthoDB" id="26412at2157"/>
<evidence type="ECO:0000256" key="3">
    <source>
        <dbReference type="ARBA" id="ARBA00022801"/>
    </source>
</evidence>
<dbReference type="STRING" id="368408.Tpen_0199"/>
<keyword evidence="2 4" id="KW-0479">Metal-binding</keyword>
<accession>A1RWM9</accession>
<reference evidence="6" key="1">
    <citation type="journal article" date="2008" name="J. Bacteriol.">
        <title>Genome sequence of Thermofilum pendens reveals an exceptional loss of biosynthetic pathways without genome reduction.</title>
        <authorList>
            <person name="Anderson I."/>
            <person name="Rodriguez J."/>
            <person name="Susanti D."/>
            <person name="Porat I."/>
            <person name="Reich C."/>
            <person name="Ulrich L.E."/>
            <person name="Elkins J.G."/>
            <person name="Mavromatis K."/>
            <person name="Lykidis A."/>
            <person name="Kim E."/>
            <person name="Thompson L.S."/>
            <person name="Nolan M."/>
            <person name="Land M."/>
            <person name="Copeland A."/>
            <person name="Lapidus A."/>
            <person name="Lucas S."/>
            <person name="Detter C."/>
            <person name="Zhulin I.B."/>
            <person name="Olsen G.J."/>
            <person name="Whitman W."/>
            <person name="Mukhopadhyay B."/>
            <person name="Bristow J."/>
            <person name="Kyrpides N."/>
        </authorList>
    </citation>
    <scope>NUCLEOTIDE SEQUENCE [LARGE SCALE GENOMIC DNA]</scope>
    <source>
        <strain evidence="6">DSM 2475 / Hrk 5</strain>
    </source>
</reference>
<feature type="binding site" evidence="4">
    <location>
        <position position="9"/>
    </location>
    <ligand>
        <name>a divalent metal cation</name>
        <dbReference type="ChEBI" id="CHEBI:60240"/>
        <label>1</label>
    </ligand>
</feature>
<gene>
    <name evidence="5" type="ordered locus">Tpen_0199</name>
</gene>
<dbReference type="GeneID" id="4600808"/>
<dbReference type="EnsemblBacteria" id="ABL77609">
    <property type="protein sequence ID" value="ABL77609"/>
    <property type="gene ID" value="Tpen_0199"/>
</dbReference>
<feature type="binding site" evidence="4">
    <location>
        <position position="88"/>
    </location>
    <ligand>
        <name>a divalent metal cation</name>
        <dbReference type="ChEBI" id="CHEBI:60240"/>
        <label>1</label>
    </ligand>
</feature>
<keyword evidence="3" id="KW-0378">Hydrolase</keyword>
<dbReference type="KEGG" id="tpe:Tpen_0199"/>
<dbReference type="GO" id="GO:0016788">
    <property type="term" value="F:hydrolase activity, acting on ester bonds"/>
    <property type="evidence" value="ECO:0007669"/>
    <property type="project" value="InterPro"/>
</dbReference>
<evidence type="ECO:0000256" key="4">
    <source>
        <dbReference type="PIRSR" id="PIRSR005902-1"/>
    </source>
</evidence>
<feature type="binding site" evidence="4">
    <location>
        <position position="7"/>
    </location>
    <ligand>
        <name>a divalent metal cation</name>
        <dbReference type="ChEBI" id="CHEBI:60240"/>
        <label>1</label>
    </ligand>
</feature>
<evidence type="ECO:0000256" key="2">
    <source>
        <dbReference type="ARBA" id="ARBA00022723"/>
    </source>
</evidence>
<comment type="similarity">
    <text evidence="1">Belongs to the metallo-dependent hydrolases superfamily. TatD-type hydrolase family.</text>
</comment>
<feature type="binding site" evidence="4">
    <location>
        <position position="195"/>
    </location>
    <ligand>
        <name>a divalent metal cation</name>
        <dbReference type="ChEBI" id="CHEBI:60240"/>
        <label>1</label>
    </ligand>
</feature>
<organism evidence="5 6">
    <name type="scientific">Thermofilum pendens (strain DSM 2475 / Hrk 5)</name>
    <dbReference type="NCBI Taxonomy" id="368408"/>
    <lineage>
        <taxon>Archaea</taxon>
        <taxon>Thermoproteota</taxon>
        <taxon>Thermoprotei</taxon>
        <taxon>Thermofilales</taxon>
        <taxon>Thermofilaceae</taxon>
        <taxon>Thermofilum</taxon>
    </lineage>
</organism>
<dbReference type="RefSeq" id="WP_011751874.1">
    <property type="nucleotide sequence ID" value="NC_008698.1"/>
</dbReference>
<dbReference type="eggNOG" id="arCOG00891">
    <property type="taxonomic scope" value="Archaea"/>
</dbReference>
<dbReference type="InterPro" id="IPR001130">
    <property type="entry name" value="TatD-like"/>
</dbReference>
<dbReference type="PIRSF" id="PIRSF005902">
    <property type="entry name" value="DNase_TatD"/>
    <property type="match status" value="1"/>
</dbReference>
<dbReference type="PANTHER" id="PTHR46317:SF1">
    <property type="entry name" value="HYDROLASE, TATD FAMILY"/>
    <property type="match status" value="1"/>
</dbReference>
<keyword evidence="6" id="KW-1185">Reference proteome</keyword>
<dbReference type="CDD" id="cd01310">
    <property type="entry name" value="TatD_DNAse"/>
    <property type="match status" value="1"/>
</dbReference>
<dbReference type="Proteomes" id="UP000000641">
    <property type="component" value="Chromosome"/>
</dbReference>